<dbReference type="Proteomes" id="UP001153332">
    <property type="component" value="Unassembled WGS sequence"/>
</dbReference>
<keyword evidence="2" id="KW-1185">Reference proteome</keyword>
<proteinExistence type="predicted"/>
<gene>
    <name evidence="1" type="ORF">O1611_g7298</name>
</gene>
<reference evidence="1" key="1">
    <citation type="submission" date="2022-12" db="EMBL/GenBank/DDBJ databases">
        <title>Genome Sequence of Lasiodiplodia mahajangana.</title>
        <authorList>
            <person name="Buettner E."/>
        </authorList>
    </citation>
    <scope>NUCLEOTIDE SEQUENCE</scope>
    <source>
        <strain evidence="1">VT137</strain>
    </source>
</reference>
<organism evidence="1 2">
    <name type="scientific">Lasiodiplodia mahajangana</name>
    <dbReference type="NCBI Taxonomy" id="1108764"/>
    <lineage>
        <taxon>Eukaryota</taxon>
        <taxon>Fungi</taxon>
        <taxon>Dikarya</taxon>
        <taxon>Ascomycota</taxon>
        <taxon>Pezizomycotina</taxon>
        <taxon>Dothideomycetes</taxon>
        <taxon>Dothideomycetes incertae sedis</taxon>
        <taxon>Botryosphaeriales</taxon>
        <taxon>Botryosphaeriaceae</taxon>
        <taxon>Lasiodiplodia</taxon>
    </lineage>
</organism>
<name>A0ACC2JG41_9PEZI</name>
<accession>A0ACC2JG41</accession>
<comment type="caution">
    <text evidence="1">The sequence shown here is derived from an EMBL/GenBank/DDBJ whole genome shotgun (WGS) entry which is preliminary data.</text>
</comment>
<dbReference type="EMBL" id="JAPUUL010001903">
    <property type="protein sequence ID" value="KAJ8126339.1"/>
    <property type="molecule type" value="Genomic_DNA"/>
</dbReference>
<evidence type="ECO:0000313" key="1">
    <source>
        <dbReference type="EMBL" id="KAJ8126339.1"/>
    </source>
</evidence>
<sequence>MQPTYFLVEELHSGSSHGISLIILPIIITATELSATAISKPSAPRHDEPHRSSFRTNARPPIRPAQASAMRLINTHTLKLEEFLDDAVPPYAILSHTWGSDFEELTYQNVLQGELDKPGAGSVKIHGCCRQAEKDGYDYCWIDTCCIDKTNLVELSEAINSMFRWYRKAAICYAYLADVPNDDSRQEQIVKLRSSRWFRRGWTLQELIAPKIVQFYNVDWHPLGAKAALCSIIYQITGVPHRFLRGIVDVQTASVAQRMSWAAQRETKRREDLAYCLLGIFDVTMPMLYGEGGEQAFFRLQEQIMKKTRDDSLLAWGIGGRDPAATVAAEFEAGRILATSPSDFANSGQIIVRTSSYVHSLDLSGGSLRVSLRLVASSGEKLFGLLDCGPERDSTQVVGVPLVKLMQGSEEYVRPKAAGSTLQPMSGPGVPPRPIYIRNDIHVDAPALDEPERYLLYDEEGFSDISLSLVEVEPKACWNEEQALLMPGVKDDPDAPHLILARFRHDDEGSRDFVVLIDLEGAKHRCSVFTCSRDTSLRGLLFGKAGSITTTIPRQESASNGLLHLGVSLKPDERQQALNLRPEAISEPPDYTVDANVELERLDRMLELEKILEEEAKANAEEDKVNHRIQEEGSILAQIKDVMERVEAEQKKLEESRVALAEGVRRELLEMHRLTEWQRQTKDEQEKILKRRLNAQQLCDELWEPVSDDGNQASAVLGWAAQHGYSRMVQLVLNTGTSVECLMQGASPLSWAARHGHKAIVQMLLNKGADIESRDAASGQTPLSLASRYGHEVTIKFLLDNGAQLESRDDAGRTPLSWAACNEQAASMKLLINRGATIDIKDASGRIPLSWAASAGHEEIVQLLLSAGADRRHGDMGGLIPLSYAVSNGHQKIVNLFCSSGGARGIIKGGLEVSSYGDLDEYEAAVRLLSSQSINMEERDSVGWTLLMIATSRKHATMVQLLLLRGANIESKNPEGLTALSIAAANGYGAIIRLLLDNRAMIDHRDEEGRTPLFLAASKGNWLAVKMLFDEGADIETRDASSRTPLSVASFNGHRAAVQLLISIGADVEPRDALGRTPLSQAASRGHCAIIELLIRQGAAIDAKDLKGHTPLSVAALNERDDSAELLLRHRAAIESQDKDGQTPLAVAVNGGHQAVALRLLIQGANIESQDVQGWTPLSLAALDGDLIMLSLLLSMRAKLESRDKEGWTPLSLAVSNAHDAAVKLLLLKGASIEAKDSEGWTPLLVAASNGYTEIVQILLARGANTEVRDKQGHTPLALAAELGHELVVQLLVDHGANAQSTNKNGHRPVSLATQLENETVVHILDSNSSIPSPQKKKFRIRPSRVARLFSRF</sequence>
<evidence type="ECO:0000313" key="2">
    <source>
        <dbReference type="Proteomes" id="UP001153332"/>
    </source>
</evidence>
<protein>
    <submittedName>
        <fullName evidence="1">Uncharacterized protein</fullName>
    </submittedName>
</protein>